<dbReference type="AlphaFoldDB" id="A0A6L2PAV4"/>
<name>A0A6L2PAV4_TANCI</name>
<accession>A0A6L2PAV4</accession>
<reference evidence="2" key="1">
    <citation type="journal article" date="2019" name="Sci. Rep.">
        <title>Draft genome of Tanacetum cinerariifolium, the natural source of mosquito coil.</title>
        <authorList>
            <person name="Yamashiro T."/>
            <person name="Shiraishi A."/>
            <person name="Satake H."/>
            <person name="Nakayama K."/>
        </authorList>
    </citation>
    <scope>NUCLEOTIDE SEQUENCE</scope>
</reference>
<feature type="region of interest" description="Disordered" evidence="1">
    <location>
        <begin position="143"/>
        <end position="164"/>
    </location>
</feature>
<proteinExistence type="predicted"/>
<evidence type="ECO:0000256" key="1">
    <source>
        <dbReference type="SAM" id="MobiDB-lite"/>
    </source>
</evidence>
<dbReference type="EMBL" id="BKCJ010011010">
    <property type="protein sequence ID" value="GEU94152.1"/>
    <property type="molecule type" value="Genomic_DNA"/>
</dbReference>
<sequence length="164" mass="18559">MVGFKEMQNTNGLKHGKAEKTSMENGTQAKEWEKMCIDFRREKGVAGVQCFKLSGTGVKVFGFGNNGPWGWLGLTKLVQVGVEAVHIALQAPLKDRFRELPEADTKEILHQRMFKSGSYKSLSEHVALYEALEGSIERAQGDEFLAEKDKSHKRRRDDQYYPPP</sequence>
<feature type="region of interest" description="Disordered" evidence="1">
    <location>
        <begin position="1"/>
        <end position="26"/>
    </location>
</feature>
<organism evidence="2">
    <name type="scientific">Tanacetum cinerariifolium</name>
    <name type="common">Dalmatian daisy</name>
    <name type="synonym">Chrysanthemum cinerariifolium</name>
    <dbReference type="NCBI Taxonomy" id="118510"/>
    <lineage>
        <taxon>Eukaryota</taxon>
        <taxon>Viridiplantae</taxon>
        <taxon>Streptophyta</taxon>
        <taxon>Embryophyta</taxon>
        <taxon>Tracheophyta</taxon>
        <taxon>Spermatophyta</taxon>
        <taxon>Magnoliopsida</taxon>
        <taxon>eudicotyledons</taxon>
        <taxon>Gunneridae</taxon>
        <taxon>Pentapetalae</taxon>
        <taxon>asterids</taxon>
        <taxon>campanulids</taxon>
        <taxon>Asterales</taxon>
        <taxon>Asteraceae</taxon>
        <taxon>Asteroideae</taxon>
        <taxon>Anthemideae</taxon>
        <taxon>Anthemidinae</taxon>
        <taxon>Tanacetum</taxon>
    </lineage>
</organism>
<evidence type="ECO:0000313" key="2">
    <source>
        <dbReference type="EMBL" id="GEU94152.1"/>
    </source>
</evidence>
<comment type="caution">
    <text evidence="2">The sequence shown here is derived from an EMBL/GenBank/DDBJ whole genome shotgun (WGS) entry which is preliminary data.</text>
</comment>
<gene>
    <name evidence="2" type="ORF">Tci_066130</name>
</gene>
<protein>
    <submittedName>
        <fullName evidence="2">Uncharacterized protein</fullName>
    </submittedName>
</protein>